<keyword evidence="4 6" id="KW-0862">Zinc</keyword>
<protein>
    <recommendedName>
        <fullName evidence="8">Peptidase M48 domain-containing protein</fullName>
    </recommendedName>
</protein>
<dbReference type="PANTHER" id="PTHR22726:SF18">
    <property type="entry name" value="PEPTIDASE M48 DOMAIN-CONTAINING PROTEIN"/>
    <property type="match status" value="1"/>
</dbReference>
<dbReference type="AlphaFoldDB" id="A0A067PWN3"/>
<evidence type="ECO:0000256" key="1">
    <source>
        <dbReference type="ARBA" id="ARBA00022670"/>
    </source>
</evidence>
<sequence>MVLRRLQRRNIVFHVLVFTPILLFWAAIVASLERTPLTGRWRLILLSPEEEDEISAQLAGPGWYHAVGEILAQPEPPHLLPQSDWRFIWVRDTLRHLESVVPLLQHEDALVPAWVDRGSSDLPFPPPAEYPLRPRPRGTEFLRRFCEVTSARPVHPVPHAIPGPPYSLIIVDKPDSSNAFSYGFGPDGGGGIVVYSGFLEEVLSSAGLQDSVESSLSPSPQNASWWRFILGIFSPASAPPASPPRPTPDQTAELAVLLSHELAHLVLSHHLETLSSATIVIPGILSMVADVVRALLFPVTMLFGPFVNDAVANLGKVGSGDLVKLGEYCTSMKQEIEADVVSARLLAHAGFDARRAVDFWETRQESSQTAECSLSTAEKKLGQRQGQTHTNYGRLAMLMAGSDHPQTEVRIGKLKGELERWGAERERMIKLSPPSRQ</sequence>
<keyword evidence="5 6" id="KW-0482">Metalloprotease</keyword>
<dbReference type="PANTHER" id="PTHR22726">
    <property type="entry name" value="METALLOENDOPEPTIDASE OMA1"/>
    <property type="match status" value="1"/>
</dbReference>
<keyword evidence="10" id="KW-1185">Reference proteome</keyword>
<comment type="cofactor">
    <cofactor evidence="6">
        <name>Zn(2+)</name>
        <dbReference type="ChEBI" id="CHEBI:29105"/>
    </cofactor>
    <text evidence="6">Binds 1 zinc ion per subunit.</text>
</comment>
<dbReference type="HOGENOM" id="CLU_036521_0_0_1"/>
<keyword evidence="2" id="KW-0479">Metal-binding</keyword>
<name>A0A067PWN3_9AGAM</name>
<evidence type="ECO:0000259" key="8">
    <source>
        <dbReference type="Pfam" id="PF01435"/>
    </source>
</evidence>
<organism evidence="9 10">
    <name type="scientific">Jaapia argillacea MUCL 33604</name>
    <dbReference type="NCBI Taxonomy" id="933084"/>
    <lineage>
        <taxon>Eukaryota</taxon>
        <taxon>Fungi</taxon>
        <taxon>Dikarya</taxon>
        <taxon>Basidiomycota</taxon>
        <taxon>Agaricomycotina</taxon>
        <taxon>Agaricomycetes</taxon>
        <taxon>Agaricomycetidae</taxon>
        <taxon>Jaapiales</taxon>
        <taxon>Jaapiaceae</taxon>
        <taxon>Jaapia</taxon>
    </lineage>
</organism>
<dbReference type="GO" id="GO:0006515">
    <property type="term" value="P:protein quality control for misfolded or incompletely synthesized proteins"/>
    <property type="evidence" value="ECO:0007669"/>
    <property type="project" value="TreeGrafter"/>
</dbReference>
<dbReference type="EMBL" id="KL197716">
    <property type="protein sequence ID" value="KDQ59228.1"/>
    <property type="molecule type" value="Genomic_DNA"/>
</dbReference>
<dbReference type="Proteomes" id="UP000027265">
    <property type="component" value="Unassembled WGS sequence"/>
</dbReference>
<dbReference type="GO" id="GO:0034982">
    <property type="term" value="P:mitochondrial protein processing"/>
    <property type="evidence" value="ECO:0007669"/>
    <property type="project" value="TreeGrafter"/>
</dbReference>
<evidence type="ECO:0000256" key="4">
    <source>
        <dbReference type="ARBA" id="ARBA00022833"/>
    </source>
</evidence>
<dbReference type="OrthoDB" id="7464992at2759"/>
<evidence type="ECO:0000256" key="6">
    <source>
        <dbReference type="RuleBase" id="RU003983"/>
    </source>
</evidence>
<evidence type="ECO:0000313" key="9">
    <source>
        <dbReference type="EMBL" id="KDQ59228.1"/>
    </source>
</evidence>
<feature type="transmembrane region" description="Helical" evidence="7">
    <location>
        <begin position="12"/>
        <end position="32"/>
    </location>
</feature>
<keyword evidence="3 6" id="KW-0378">Hydrolase</keyword>
<keyword evidence="7" id="KW-1133">Transmembrane helix</keyword>
<comment type="similarity">
    <text evidence="6">Belongs to the peptidase M48 family.</text>
</comment>
<dbReference type="InterPro" id="IPR001915">
    <property type="entry name" value="Peptidase_M48"/>
</dbReference>
<dbReference type="InterPro" id="IPR051156">
    <property type="entry name" value="Mito/Outer_Membr_Metalloprot"/>
</dbReference>
<accession>A0A067PWN3</accession>
<keyword evidence="7" id="KW-0472">Membrane</keyword>
<keyword evidence="1 6" id="KW-0645">Protease</keyword>
<gene>
    <name evidence="9" type="ORF">JAAARDRAFT_154529</name>
</gene>
<proteinExistence type="inferred from homology"/>
<dbReference type="InParanoid" id="A0A067PWN3"/>
<evidence type="ECO:0000256" key="3">
    <source>
        <dbReference type="ARBA" id="ARBA00022801"/>
    </source>
</evidence>
<evidence type="ECO:0000313" key="10">
    <source>
        <dbReference type="Proteomes" id="UP000027265"/>
    </source>
</evidence>
<evidence type="ECO:0000256" key="5">
    <source>
        <dbReference type="ARBA" id="ARBA00023049"/>
    </source>
</evidence>
<dbReference type="Pfam" id="PF01435">
    <property type="entry name" value="Peptidase_M48"/>
    <property type="match status" value="1"/>
</dbReference>
<keyword evidence="7" id="KW-0812">Transmembrane</keyword>
<evidence type="ECO:0000256" key="2">
    <source>
        <dbReference type="ARBA" id="ARBA00022723"/>
    </source>
</evidence>
<feature type="domain" description="Peptidase M48" evidence="8">
    <location>
        <begin position="160"/>
        <end position="416"/>
    </location>
</feature>
<dbReference type="GO" id="GO:0004222">
    <property type="term" value="F:metalloendopeptidase activity"/>
    <property type="evidence" value="ECO:0007669"/>
    <property type="project" value="InterPro"/>
</dbReference>
<reference evidence="10" key="1">
    <citation type="journal article" date="2014" name="Proc. Natl. Acad. Sci. U.S.A.">
        <title>Extensive sampling of basidiomycete genomes demonstrates inadequacy of the white-rot/brown-rot paradigm for wood decay fungi.</title>
        <authorList>
            <person name="Riley R."/>
            <person name="Salamov A.A."/>
            <person name="Brown D.W."/>
            <person name="Nagy L.G."/>
            <person name="Floudas D."/>
            <person name="Held B.W."/>
            <person name="Levasseur A."/>
            <person name="Lombard V."/>
            <person name="Morin E."/>
            <person name="Otillar R."/>
            <person name="Lindquist E.A."/>
            <person name="Sun H."/>
            <person name="LaButti K.M."/>
            <person name="Schmutz J."/>
            <person name="Jabbour D."/>
            <person name="Luo H."/>
            <person name="Baker S.E."/>
            <person name="Pisabarro A.G."/>
            <person name="Walton J.D."/>
            <person name="Blanchette R.A."/>
            <person name="Henrissat B."/>
            <person name="Martin F."/>
            <person name="Cullen D."/>
            <person name="Hibbett D.S."/>
            <person name="Grigoriev I.V."/>
        </authorList>
    </citation>
    <scope>NUCLEOTIDE SEQUENCE [LARGE SCALE GENOMIC DNA]</scope>
    <source>
        <strain evidence="10">MUCL 33604</strain>
    </source>
</reference>
<dbReference type="GO" id="GO:0005743">
    <property type="term" value="C:mitochondrial inner membrane"/>
    <property type="evidence" value="ECO:0007669"/>
    <property type="project" value="TreeGrafter"/>
</dbReference>
<evidence type="ECO:0000256" key="7">
    <source>
        <dbReference type="SAM" id="Phobius"/>
    </source>
</evidence>
<dbReference type="GO" id="GO:0046872">
    <property type="term" value="F:metal ion binding"/>
    <property type="evidence" value="ECO:0007669"/>
    <property type="project" value="UniProtKB-KW"/>
</dbReference>